<protein>
    <recommendedName>
        <fullName evidence="2">GAF domain-containing protein</fullName>
    </recommendedName>
</protein>
<keyword evidence="4" id="KW-1185">Reference proteome</keyword>
<gene>
    <name evidence="3" type="ORF">PPRIM_AZ9-3.1.T0890077</name>
</gene>
<feature type="domain" description="GAF" evidence="2">
    <location>
        <begin position="235"/>
        <end position="375"/>
    </location>
</feature>
<proteinExistence type="predicted"/>
<sequence length="530" mass="61413">MNNSVQNIRRPVTSQNYRSIDKLGNNSQQKLPNLSDVMNLKLKQQSEKELQELIQKLVKQVQQLNSAVIQKDKQIQQYEFMIKSLQIAIEKRDCIISALRVEKQQIVEVVNPFKLMVKTDDSSRTPSLGPKKSLRTRTKDTNFDENLSVILDSDYALLSQYVKCYEELNHLTQIKNLVSNEDQFFANIQKMELSNIVHIFDAIQLVLQEHKLLFKNVIKQNKLFDACLQIYEQIPLNDQLESLQALLRDSLNCDKVQIYVLDNEHQELWTKTKDRVLRIQANEDIIGACFQERGLINIHNAYNDPRFKKENDKGYKTNTILLCPILDKQQNSIGVIMGVNKLIGHFNNDDQLFISKTSEMISILLRNHQQSSESISIQNALRNIIHAQLQLVYMNDAEQILFEAENLLKNLFHTQKGLVYVVNNNRLLRVNEKKLLEVSQLGIGIVGEAHKVKEFLWVQNAYNHQSFNNLVDIQTTMPIYCFEIEGKNQSVILQVINNKGIRSQKVSSFDQELLEMFGKIILSKIDFLQL</sequence>
<dbReference type="OMA" id="RDSLNCD"/>
<organism evidence="3 4">
    <name type="scientific">Paramecium primaurelia</name>
    <dbReference type="NCBI Taxonomy" id="5886"/>
    <lineage>
        <taxon>Eukaryota</taxon>
        <taxon>Sar</taxon>
        <taxon>Alveolata</taxon>
        <taxon>Ciliophora</taxon>
        <taxon>Intramacronucleata</taxon>
        <taxon>Oligohymenophorea</taxon>
        <taxon>Peniculida</taxon>
        <taxon>Parameciidae</taxon>
        <taxon>Paramecium</taxon>
    </lineage>
</organism>
<evidence type="ECO:0000259" key="2">
    <source>
        <dbReference type="SMART" id="SM00065"/>
    </source>
</evidence>
<evidence type="ECO:0000313" key="3">
    <source>
        <dbReference type="EMBL" id="CAD8091820.1"/>
    </source>
</evidence>
<comment type="caution">
    <text evidence="3">The sequence shown here is derived from an EMBL/GenBank/DDBJ whole genome shotgun (WGS) entry which is preliminary data.</text>
</comment>
<dbReference type="AlphaFoldDB" id="A0A8S1NGZ9"/>
<feature type="coiled-coil region" evidence="1">
    <location>
        <begin position="40"/>
        <end position="74"/>
    </location>
</feature>
<dbReference type="Proteomes" id="UP000688137">
    <property type="component" value="Unassembled WGS sequence"/>
</dbReference>
<dbReference type="SMART" id="SM00065">
    <property type="entry name" value="GAF"/>
    <property type="match status" value="1"/>
</dbReference>
<dbReference type="EMBL" id="CAJJDM010000092">
    <property type="protein sequence ID" value="CAD8091820.1"/>
    <property type="molecule type" value="Genomic_DNA"/>
</dbReference>
<evidence type="ECO:0000256" key="1">
    <source>
        <dbReference type="SAM" id="Coils"/>
    </source>
</evidence>
<name>A0A8S1NGZ9_PARPR</name>
<reference evidence="3" key="1">
    <citation type="submission" date="2021-01" db="EMBL/GenBank/DDBJ databases">
        <authorList>
            <consortium name="Genoscope - CEA"/>
            <person name="William W."/>
        </authorList>
    </citation>
    <scope>NUCLEOTIDE SEQUENCE</scope>
</reference>
<accession>A0A8S1NGZ9</accession>
<dbReference type="InterPro" id="IPR003018">
    <property type="entry name" value="GAF"/>
</dbReference>
<keyword evidence="1" id="KW-0175">Coiled coil</keyword>
<evidence type="ECO:0000313" key="4">
    <source>
        <dbReference type="Proteomes" id="UP000688137"/>
    </source>
</evidence>